<feature type="transmembrane region" description="Helical" evidence="1">
    <location>
        <begin position="133"/>
        <end position="150"/>
    </location>
</feature>
<feature type="transmembrane region" description="Helical" evidence="1">
    <location>
        <begin position="156"/>
        <end position="175"/>
    </location>
</feature>
<feature type="transmembrane region" description="Helical" evidence="1">
    <location>
        <begin position="101"/>
        <end position="121"/>
    </location>
</feature>
<accession>A0ABP3Y7S2</accession>
<keyword evidence="1" id="KW-1133">Transmembrane helix</keyword>
<feature type="transmembrane region" description="Helical" evidence="1">
    <location>
        <begin position="6"/>
        <end position="30"/>
    </location>
</feature>
<feature type="transmembrane region" description="Helical" evidence="1">
    <location>
        <begin position="238"/>
        <end position="257"/>
    </location>
</feature>
<comment type="caution">
    <text evidence="2">The sequence shown here is derived from an EMBL/GenBank/DDBJ whole genome shotgun (WGS) entry which is preliminary data.</text>
</comment>
<evidence type="ECO:0000313" key="3">
    <source>
        <dbReference type="Proteomes" id="UP001501126"/>
    </source>
</evidence>
<reference evidence="3" key="1">
    <citation type="journal article" date="2019" name="Int. J. Syst. Evol. Microbiol.">
        <title>The Global Catalogue of Microorganisms (GCM) 10K type strain sequencing project: providing services to taxonomists for standard genome sequencing and annotation.</title>
        <authorList>
            <consortium name="The Broad Institute Genomics Platform"/>
            <consortium name="The Broad Institute Genome Sequencing Center for Infectious Disease"/>
            <person name="Wu L."/>
            <person name="Ma J."/>
        </authorList>
    </citation>
    <scope>NUCLEOTIDE SEQUENCE [LARGE SCALE GENOMIC DNA]</scope>
    <source>
        <strain evidence="3">JCM 16083</strain>
    </source>
</reference>
<organism evidence="2 3">
    <name type="scientific">Wandonia haliotis</name>
    <dbReference type="NCBI Taxonomy" id="574963"/>
    <lineage>
        <taxon>Bacteria</taxon>
        <taxon>Pseudomonadati</taxon>
        <taxon>Bacteroidota</taxon>
        <taxon>Flavobacteriia</taxon>
        <taxon>Flavobacteriales</taxon>
        <taxon>Crocinitomicaceae</taxon>
        <taxon>Wandonia</taxon>
    </lineage>
</organism>
<gene>
    <name evidence="2" type="ORF">GCM10009118_33770</name>
</gene>
<feature type="transmembrane region" description="Helical" evidence="1">
    <location>
        <begin position="210"/>
        <end position="226"/>
    </location>
</feature>
<keyword evidence="1" id="KW-0812">Transmembrane</keyword>
<dbReference type="Proteomes" id="UP001501126">
    <property type="component" value="Unassembled WGS sequence"/>
</dbReference>
<sequence length="263" mass="30070">MKWVYIGLLFATISRPAFTIFIPALLLVEMLSGDRKGSLQRIGMYLLSTALGIILVGLFQFMDTGEWFTFFSVQSGWGNALRLPEFPLTSWAGGFIVRLDGAAFLIGGIAGLVLLANLLKVGKVGKVKLPRELVFSLAYLGGITLSVLLFRGGSLFSLNRFIFATPFILIALHFWLNSTVEIRMKQLWMAFVVIFLFWFFFASYVHIQVLAKFLFLSFYLWLILLVKSDKKWLREPAFFVLILLNIVFQVILFYRFMNNEWVG</sequence>
<feature type="transmembrane region" description="Helical" evidence="1">
    <location>
        <begin position="187"/>
        <end position="204"/>
    </location>
</feature>
<protein>
    <submittedName>
        <fullName evidence="2">Uncharacterized protein</fullName>
    </submittedName>
</protein>
<feature type="transmembrane region" description="Helical" evidence="1">
    <location>
        <begin position="42"/>
        <end position="62"/>
    </location>
</feature>
<name>A0ABP3Y7S2_9FLAO</name>
<dbReference type="EMBL" id="BAAAFH010000022">
    <property type="protein sequence ID" value="GAA0876967.1"/>
    <property type="molecule type" value="Genomic_DNA"/>
</dbReference>
<evidence type="ECO:0000256" key="1">
    <source>
        <dbReference type="SAM" id="Phobius"/>
    </source>
</evidence>
<proteinExistence type="predicted"/>
<evidence type="ECO:0000313" key="2">
    <source>
        <dbReference type="EMBL" id="GAA0876967.1"/>
    </source>
</evidence>
<keyword evidence="1" id="KW-0472">Membrane</keyword>
<keyword evidence="3" id="KW-1185">Reference proteome</keyword>